<dbReference type="OrthoDB" id="2366143at2"/>
<organism evidence="2 3">
    <name type="scientific">Listeria fleischmannii 1991</name>
    <dbReference type="NCBI Taxonomy" id="1430899"/>
    <lineage>
        <taxon>Bacteria</taxon>
        <taxon>Bacillati</taxon>
        <taxon>Bacillota</taxon>
        <taxon>Bacilli</taxon>
        <taxon>Bacillales</taxon>
        <taxon>Listeriaceae</taxon>
        <taxon>Listeria</taxon>
    </lineage>
</organism>
<dbReference type="InterPro" id="IPR036390">
    <property type="entry name" value="WH_DNA-bd_sf"/>
</dbReference>
<dbReference type="PATRIC" id="fig|1430899.3.peg.2337"/>
<dbReference type="SUPFAM" id="SSF46785">
    <property type="entry name" value="Winged helix' DNA-binding domain"/>
    <property type="match status" value="1"/>
</dbReference>
<keyword evidence="1" id="KW-0010">Activator</keyword>
<sequence>MVSEIKELYSNENVEKSFSQENLIKMLIHSPRVKNEYRKIKKKQTIVPVKNNEIYFLTSGLIVSQYEDQPINLKSANQFIGLDTIILQEDQMYNHQALVDSEVIVFETKEVLMELFSQQEGWLFLTLEMQKQIKLLTDKYLIMQKNSFARLTTTFFELALRFGVKQKDAYILPKYFSKKFIADYSGLSPSSVKKIEVLLREDGIIKFIDKRYVVFLEKSRYYPEMPDKY</sequence>
<dbReference type="AlphaFoldDB" id="A0A0J8GCD3"/>
<dbReference type="InterPro" id="IPR018490">
    <property type="entry name" value="cNMP-bd_dom_sf"/>
</dbReference>
<keyword evidence="3" id="KW-1185">Reference proteome</keyword>
<gene>
    <name evidence="2" type="ORF">X560_2289</name>
</gene>
<evidence type="ECO:0000313" key="2">
    <source>
        <dbReference type="EMBL" id="KMT58463.1"/>
    </source>
</evidence>
<dbReference type="Proteomes" id="UP000052258">
    <property type="component" value="Unassembled WGS sequence"/>
</dbReference>
<comment type="caution">
    <text evidence="2">The sequence shown here is derived from an EMBL/GenBank/DDBJ whole genome shotgun (WGS) entry which is preliminary data.</text>
</comment>
<protein>
    <recommendedName>
        <fullName evidence="4">HTH crp-type domain-containing protein</fullName>
    </recommendedName>
</protein>
<evidence type="ECO:0008006" key="4">
    <source>
        <dbReference type="Google" id="ProtNLM"/>
    </source>
</evidence>
<dbReference type="EMBL" id="AZHO01000030">
    <property type="protein sequence ID" value="KMT58463.1"/>
    <property type="molecule type" value="Genomic_DNA"/>
</dbReference>
<proteinExistence type="predicted"/>
<evidence type="ECO:0000256" key="1">
    <source>
        <dbReference type="ARBA" id="ARBA00023159"/>
    </source>
</evidence>
<reference evidence="2 3" key="1">
    <citation type="journal article" date="2015" name="Genome Biol. Evol.">
        <title>Comparative Genomics of Listeria Sensu Lato: Genus-Wide Differences in Evolutionary Dynamics and the Progressive Gain of Complex, Potentially Pathogenicity-Related Traits through Lateral Gene Transfer.</title>
        <authorList>
            <person name="Chiara M."/>
            <person name="Caruso M."/>
            <person name="D'Erchia A.M."/>
            <person name="Manzari C."/>
            <person name="Fraccalvieri R."/>
            <person name="Goffredo E."/>
            <person name="Latorre L."/>
            <person name="Miccolupo A."/>
            <person name="Padalino I."/>
            <person name="Santagada G."/>
            <person name="Chiocco D."/>
            <person name="Pesole G."/>
            <person name="Horner D.S."/>
            <person name="Parisi A."/>
        </authorList>
    </citation>
    <scope>NUCLEOTIDE SEQUENCE [LARGE SCALE GENOMIC DNA]</scope>
    <source>
        <strain evidence="2 3">1991</strain>
    </source>
</reference>
<dbReference type="Gene3D" id="2.60.120.10">
    <property type="entry name" value="Jelly Rolls"/>
    <property type="match status" value="1"/>
</dbReference>
<name>A0A0J8GCD3_9LIST</name>
<dbReference type="InterPro" id="IPR014710">
    <property type="entry name" value="RmlC-like_jellyroll"/>
</dbReference>
<accession>A0A0J8GCD3</accession>
<dbReference type="SUPFAM" id="SSF51206">
    <property type="entry name" value="cAMP-binding domain-like"/>
    <property type="match status" value="1"/>
</dbReference>
<evidence type="ECO:0000313" key="3">
    <source>
        <dbReference type="Proteomes" id="UP000052258"/>
    </source>
</evidence>
<dbReference type="RefSeq" id="WP_007473778.1">
    <property type="nucleotide sequence ID" value="NZ_KQ130619.1"/>
</dbReference>